<protein>
    <recommendedName>
        <fullName evidence="4">DUF4200 domain-containing protein</fullName>
    </recommendedName>
</protein>
<feature type="coiled-coil region" evidence="2">
    <location>
        <begin position="124"/>
        <end position="204"/>
    </location>
</feature>
<evidence type="ECO:0000259" key="4">
    <source>
        <dbReference type="Pfam" id="PF13863"/>
    </source>
</evidence>
<evidence type="ECO:0000313" key="5">
    <source>
        <dbReference type="EMBL" id="CAI2364768.1"/>
    </source>
</evidence>
<dbReference type="PANTHER" id="PTHR21683">
    <property type="entry name" value="COILED-COIL DOMAIN-CONTAINING PROTEIN 42 LIKE-2-LIKE-RELATED"/>
    <property type="match status" value="1"/>
</dbReference>
<feature type="domain" description="DUF4200" evidence="4">
    <location>
        <begin position="110"/>
        <end position="228"/>
    </location>
</feature>
<dbReference type="InterPro" id="IPR051147">
    <property type="entry name" value="CFAP_domain-containing"/>
</dbReference>
<feature type="compositionally biased region" description="Basic and acidic residues" evidence="3">
    <location>
        <begin position="485"/>
        <end position="512"/>
    </location>
</feature>
<gene>
    <name evidence="5" type="ORF">ECRASSUSDP1_LOCUS6114</name>
</gene>
<name>A0AAD1X6C0_EUPCR</name>
<dbReference type="AlphaFoldDB" id="A0AAD1X6C0"/>
<feature type="compositionally biased region" description="Basic and acidic residues" evidence="3">
    <location>
        <begin position="532"/>
        <end position="544"/>
    </location>
</feature>
<dbReference type="Proteomes" id="UP001295684">
    <property type="component" value="Unassembled WGS sequence"/>
</dbReference>
<dbReference type="PANTHER" id="PTHR21683:SF3">
    <property type="entry name" value="CILIA AND FLAGELLA ASSOCIATED PROTEIN 100"/>
    <property type="match status" value="1"/>
</dbReference>
<organism evidence="5 6">
    <name type="scientific">Euplotes crassus</name>
    <dbReference type="NCBI Taxonomy" id="5936"/>
    <lineage>
        <taxon>Eukaryota</taxon>
        <taxon>Sar</taxon>
        <taxon>Alveolata</taxon>
        <taxon>Ciliophora</taxon>
        <taxon>Intramacronucleata</taxon>
        <taxon>Spirotrichea</taxon>
        <taxon>Hypotrichia</taxon>
        <taxon>Euplotida</taxon>
        <taxon>Euplotidae</taxon>
        <taxon>Moneuplotes</taxon>
    </lineage>
</organism>
<dbReference type="InterPro" id="IPR025252">
    <property type="entry name" value="DUF4200"/>
</dbReference>
<evidence type="ECO:0000256" key="1">
    <source>
        <dbReference type="ARBA" id="ARBA00023054"/>
    </source>
</evidence>
<feature type="coiled-coil region" evidence="2">
    <location>
        <begin position="336"/>
        <end position="388"/>
    </location>
</feature>
<evidence type="ECO:0000256" key="2">
    <source>
        <dbReference type="SAM" id="Coils"/>
    </source>
</evidence>
<evidence type="ECO:0000256" key="3">
    <source>
        <dbReference type="SAM" id="MobiDB-lite"/>
    </source>
</evidence>
<keyword evidence="6" id="KW-1185">Reference proteome</keyword>
<evidence type="ECO:0000313" key="6">
    <source>
        <dbReference type="Proteomes" id="UP001295684"/>
    </source>
</evidence>
<keyword evidence="1 2" id="KW-0175">Coiled coil</keyword>
<feature type="compositionally biased region" description="Basic residues" evidence="3">
    <location>
        <begin position="517"/>
        <end position="531"/>
    </location>
</feature>
<dbReference type="GO" id="GO:0005856">
    <property type="term" value="C:cytoskeleton"/>
    <property type="evidence" value="ECO:0007669"/>
    <property type="project" value="UniProtKB-ARBA"/>
</dbReference>
<dbReference type="Pfam" id="PF13863">
    <property type="entry name" value="DUF4200"/>
    <property type="match status" value="1"/>
</dbReference>
<accession>A0AAD1X6C0</accession>
<reference evidence="5" key="1">
    <citation type="submission" date="2023-07" db="EMBL/GenBank/DDBJ databases">
        <authorList>
            <consortium name="AG Swart"/>
            <person name="Singh M."/>
            <person name="Singh A."/>
            <person name="Seah K."/>
            <person name="Emmerich C."/>
        </authorList>
    </citation>
    <scope>NUCLEOTIDE SEQUENCE</scope>
    <source>
        <strain evidence="5">DP1</strain>
    </source>
</reference>
<feature type="region of interest" description="Disordered" evidence="3">
    <location>
        <begin position="481"/>
        <end position="544"/>
    </location>
</feature>
<comment type="caution">
    <text evidence="5">The sequence shown here is derived from an EMBL/GenBank/DDBJ whole genome shotgun (WGS) entry which is preliminary data.</text>
</comment>
<dbReference type="EMBL" id="CAMPGE010005925">
    <property type="protein sequence ID" value="CAI2364768.1"/>
    <property type="molecule type" value="Genomic_DNA"/>
</dbReference>
<sequence length="554" mass="65700">MKGTSKKNTVTAFKTPDDKDLFLARDAQKQRRIEAKEKFKNQKIWDKKTATSRLPLKRFKDADLPPSDAGKQVIVFNNPSDKDIIDAAKNICKERVQFPKDHRSQNAYEFIEQKKEMFLVQLSHNTIKKEIDALETKIERKVKALDQSKKLLNQDEKDVRNYVEHNNENTKKIEREAEEKMKERKELEEQLKNTEAEITNLNYQSSKNNQDTLETLEAHKKFLEELSDAEFLKENREKQQKEIKALKKDWITEQLAESKSKGIFTQEAAKKSGKKDERIRMTTITPDMSDEEMDKRFQYCLSNFLVSVPKNFYHEEIQFKDPDEISQKFNDLEEKNLFLIHARQEIEQSLEELRKEDKKIRKELTERKLNYQKKLELLEENEKNYYDNIGTKVAGFASHPRNAKEEDEEEVSVLLEHLRNKIEIVCKKTKAEKIDLTAKGTIDMLSDIEIALDDRIHELMEYRYSDELEVKRAEGNIKNKRKERNIKETNDKKFREEREKKKRADEANEKSKATNFKGRKAMYRSKKKSIVMKRDEPKVDPQVEERKRYIGGMF</sequence>
<proteinExistence type="predicted"/>